<evidence type="ECO:0000256" key="12">
    <source>
        <dbReference type="ARBA" id="ARBA00032931"/>
    </source>
</evidence>
<reference evidence="18 19" key="1">
    <citation type="submission" date="2022-12" db="EMBL/GenBank/DDBJ databases">
        <title>Metagenome assembled genome from gulf of manar.</title>
        <authorList>
            <person name="Kohli P."/>
            <person name="Pk S."/>
            <person name="Venkata Ramana C."/>
            <person name="Sasikala C."/>
        </authorList>
    </citation>
    <scope>NUCLEOTIDE SEQUENCE [LARGE SCALE GENOMIC DNA]</scope>
    <source>
        <strain evidence="18">JB008</strain>
    </source>
</reference>
<protein>
    <recommendedName>
        <fullName evidence="5 15">Phosphoribosylformylglycinamidine cyclo-ligase</fullName>
        <ecNumber evidence="4 15">6.3.3.1</ecNumber>
    </recommendedName>
    <alternativeName>
        <fullName evidence="12 15">AIR synthase</fullName>
    </alternativeName>
    <alternativeName>
        <fullName evidence="13 15">AIRS</fullName>
    </alternativeName>
    <alternativeName>
        <fullName evidence="11 15">Phosphoribosyl-aminoimidazole synthetase</fullName>
    </alternativeName>
</protein>
<dbReference type="HAMAP" id="MF_00741">
    <property type="entry name" value="AIRS"/>
    <property type="match status" value="1"/>
</dbReference>
<dbReference type="InterPro" id="IPR036676">
    <property type="entry name" value="PurM-like_C_sf"/>
</dbReference>
<evidence type="ECO:0000256" key="8">
    <source>
        <dbReference type="ARBA" id="ARBA00022741"/>
    </source>
</evidence>
<dbReference type="FunFam" id="3.30.1330.10:FF:000001">
    <property type="entry name" value="Phosphoribosylformylglycinamidine cyclo-ligase"/>
    <property type="match status" value="1"/>
</dbReference>
<dbReference type="Pfam" id="PF02769">
    <property type="entry name" value="AIRS_C"/>
    <property type="match status" value="1"/>
</dbReference>
<evidence type="ECO:0000313" key="18">
    <source>
        <dbReference type="EMBL" id="MDC7225260.1"/>
    </source>
</evidence>
<comment type="similarity">
    <text evidence="3 15">Belongs to the AIR synthase family.</text>
</comment>
<dbReference type="EMBL" id="JAQQAL010000005">
    <property type="protein sequence ID" value="MDC7225260.1"/>
    <property type="molecule type" value="Genomic_DNA"/>
</dbReference>
<organism evidence="18 19">
    <name type="scientific">Candidatus Thalassospirochaeta sargassi</name>
    <dbReference type="NCBI Taxonomy" id="3119039"/>
    <lineage>
        <taxon>Bacteria</taxon>
        <taxon>Pseudomonadati</taxon>
        <taxon>Spirochaetota</taxon>
        <taxon>Spirochaetia</taxon>
        <taxon>Spirochaetales</taxon>
        <taxon>Spirochaetaceae</taxon>
        <taxon>Candidatus Thalassospirochaeta</taxon>
    </lineage>
</organism>
<dbReference type="NCBIfam" id="TIGR00878">
    <property type="entry name" value="purM"/>
    <property type="match status" value="1"/>
</dbReference>
<proteinExistence type="inferred from homology"/>
<evidence type="ECO:0000256" key="11">
    <source>
        <dbReference type="ARBA" id="ARBA00031908"/>
    </source>
</evidence>
<dbReference type="GO" id="GO:0005829">
    <property type="term" value="C:cytosol"/>
    <property type="evidence" value="ECO:0007669"/>
    <property type="project" value="TreeGrafter"/>
</dbReference>
<evidence type="ECO:0000256" key="5">
    <source>
        <dbReference type="ARBA" id="ARBA00020367"/>
    </source>
</evidence>
<dbReference type="Pfam" id="PF00586">
    <property type="entry name" value="AIRS"/>
    <property type="match status" value="1"/>
</dbReference>
<dbReference type="InterPro" id="IPR004733">
    <property type="entry name" value="PurM_cligase"/>
</dbReference>
<accession>A0AAJ1MKW7</accession>
<feature type="domain" description="PurM-like N-terminal" evidence="16">
    <location>
        <begin position="55"/>
        <end position="158"/>
    </location>
</feature>
<dbReference type="Gene3D" id="3.90.650.10">
    <property type="entry name" value="PurM-like C-terminal domain"/>
    <property type="match status" value="1"/>
</dbReference>
<evidence type="ECO:0000259" key="17">
    <source>
        <dbReference type="Pfam" id="PF02769"/>
    </source>
</evidence>
<dbReference type="SUPFAM" id="SSF56042">
    <property type="entry name" value="PurM C-terminal domain-like"/>
    <property type="match status" value="1"/>
</dbReference>
<dbReference type="InterPro" id="IPR016188">
    <property type="entry name" value="PurM-like_N"/>
</dbReference>
<gene>
    <name evidence="15 18" type="primary">purM</name>
    <name evidence="18" type="ORF">PQJ61_00690</name>
</gene>
<dbReference type="InterPro" id="IPR036921">
    <property type="entry name" value="PurM-like_N_sf"/>
</dbReference>
<evidence type="ECO:0000256" key="10">
    <source>
        <dbReference type="ARBA" id="ARBA00022840"/>
    </source>
</evidence>
<dbReference type="GO" id="GO:0005524">
    <property type="term" value="F:ATP binding"/>
    <property type="evidence" value="ECO:0007669"/>
    <property type="project" value="UniProtKB-KW"/>
</dbReference>
<dbReference type="GO" id="GO:0006189">
    <property type="term" value="P:'de novo' IMP biosynthetic process"/>
    <property type="evidence" value="ECO:0007669"/>
    <property type="project" value="UniProtKB-UniRule"/>
</dbReference>
<evidence type="ECO:0000313" key="19">
    <source>
        <dbReference type="Proteomes" id="UP001221217"/>
    </source>
</evidence>
<dbReference type="CDD" id="cd02196">
    <property type="entry name" value="PurM"/>
    <property type="match status" value="1"/>
</dbReference>
<dbReference type="GO" id="GO:0046084">
    <property type="term" value="P:adenine biosynthetic process"/>
    <property type="evidence" value="ECO:0007669"/>
    <property type="project" value="TreeGrafter"/>
</dbReference>
<evidence type="ECO:0000256" key="9">
    <source>
        <dbReference type="ARBA" id="ARBA00022755"/>
    </source>
</evidence>
<comment type="caution">
    <text evidence="18">The sequence shown here is derived from an EMBL/GenBank/DDBJ whole genome shotgun (WGS) entry which is preliminary data.</text>
</comment>
<dbReference type="PANTHER" id="PTHR10520">
    <property type="entry name" value="TRIFUNCTIONAL PURINE BIOSYNTHETIC PROTEIN ADENOSINE-3-RELATED"/>
    <property type="match status" value="1"/>
</dbReference>
<evidence type="ECO:0000256" key="1">
    <source>
        <dbReference type="ARBA" id="ARBA00004496"/>
    </source>
</evidence>
<evidence type="ECO:0000256" key="13">
    <source>
        <dbReference type="ARBA" id="ARBA00033093"/>
    </source>
</evidence>
<evidence type="ECO:0000256" key="14">
    <source>
        <dbReference type="ARBA" id="ARBA00049057"/>
    </source>
</evidence>
<keyword evidence="10 15" id="KW-0067">ATP-binding</keyword>
<keyword evidence="8 15" id="KW-0547">Nucleotide-binding</keyword>
<keyword evidence="7 15" id="KW-0436">Ligase</keyword>
<dbReference type="GO" id="GO:0004641">
    <property type="term" value="F:phosphoribosylformylglycinamidine cyclo-ligase activity"/>
    <property type="evidence" value="ECO:0007669"/>
    <property type="project" value="UniProtKB-UniRule"/>
</dbReference>
<comment type="subcellular location">
    <subcellularLocation>
        <location evidence="1 15">Cytoplasm</location>
    </subcellularLocation>
</comment>
<keyword evidence="9 15" id="KW-0658">Purine biosynthesis</keyword>
<evidence type="ECO:0000256" key="2">
    <source>
        <dbReference type="ARBA" id="ARBA00004686"/>
    </source>
</evidence>
<dbReference type="InterPro" id="IPR010918">
    <property type="entry name" value="PurM-like_C_dom"/>
</dbReference>
<dbReference type="PANTHER" id="PTHR10520:SF12">
    <property type="entry name" value="TRIFUNCTIONAL PURINE BIOSYNTHETIC PROTEIN ADENOSINE-3"/>
    <property type="match status" value="1"/>
</dbReference>
<evidence type="ECO:0000256" key="3">
    <source>
        <dbReference type="ARBA" id="ARBA00010280"/>
    </source>
</evidence>
<dbReference type="SUPFAM" id="SSF55326">
    <property type="entry name" value="PurM N-terminal domain-like"/>
    <property type="match status" value="1"/>
</dbReference>
<evidence type="ECO:0000256" key="4">
    <source>
        <dbReference type="ARBA" id="ARBA00013047"/>
    </source>
</evidence>
<keyword evidence="6 15" id="KW-0963">Cytoplasm</keyword>
<dbReference type="AlphaFoldDB" id="A0AAJ1MKW7"/>
<name>A0AAJ1MKW7_9SPIO</name>
<feature type="domain" description="PurM-like C-terminal" evidence="17">
    <location>
        <begin position="171"/>
        <end position="316"/>
    </location>
</feature>
<dbReference type="GO" id="GO:0004637">
    <property type="term" value="F:phosphoribosylamine-glycine ligase activity"/>
    <property type="evidence" value="ECO:0007669"/>
    <property type="project" value="TreeGrafter"/>
</dbReference>
<comment type="pathway">
    <text evidence="2 15">Purine metabolism; IMP biosynthesis via de novo pathway; 5-amino-1-(5-phospho-D-ribosyl)imidazole from N(2)-formyl-N(1)-(5-phospho-D-ribosyl)glycinamide: step 2/2.</text>
</comment>
<evidence type="ECO:0000256" key="6">
    <source>
        <dbReference type="ARBA" id="ARBA00022490"/>
    </source>
</evidence>
<evidence type="ECO:0000256" key="15">
    <source>
        <dbReference type="HAMAP-Rule" id="MF_00741"/>
    </source>
</evidence>
<dbReference type="Gene3D" id="3.30.1330.10">
    <property type="entry name" value="PurM-like, N-terminal domain"/>
    <property type="match status" value="1"/>
</dbReference>
<comment type="catalytic activity">
    <reaction evidence="14 15">
        <text>2-formamido-N(1)-(5-O-phospho-beta-D-ribosyl)acetamidine + ATP = 5-amino-1-(5-phospho-beta-D-ribosyl)imidazole + ADP + phosphate + H(+)</text>
        <dbReference type="Rhea" id="RHEA:23032"/>
        <dbReference type="ChEBI" id="CHEBI:15378"/>
        <dbReference type="ChEBI" id="CHEBI:30616"/>
        <dbReference type="ChEBI" id="CHEBI:43474"/>
        <dbReference type="ChEBI" id="CHEBI:137981"/>
        <dbReference type="ChEBI" id="CHEBI:147287"/>
        <dbReference type="ChEBI" id="CHEBI:456216"/>
        <dbReference type="EC" id="6.3.3.1"/>
    </reaction>
</comment>
<sequence length="318" mass="33844">MDIKSYSEAGVDIEKGDRFASYISSIKSSAVSNAIGGFAGGVELDMTGFKQPIMLSATDGVGTKLIVAQKLKKYDTLGIDLTAMCVNDLAVCGAWPLSFLDYIGCGSLNEGIMKDVIKGIVDGCEQAECILAGGETAEMPDMYPGDDFDLAGFCVGIVEKSKMLPFTDKIKSGDIILGLPSSGIHSNGLSLARKVIPDTDKTLMNMLLKPTVIYVKALKSLMSTGKILSAAHITGGGLEGNLKRVIPAGVESEFKYDWHVPEIFDVISQKGGIEDSEMRRVFNMGVGIAMIVHPEDAQTVLDKAASTGIEIFEAGRLK</sequence>
<dbReference type="Proteomes" id="UP001221217">
    <property type="component" value="Unassembled WGS sequence"/>
</dbReference>
<evidence type="ECO:0000256" key="7">
    <source>
        <dbReference type="ARBA" id="ARBA00022598"/>
    </source>
</evidence>
<evidence type="ECO:0000259" key="16">
    <source>
        <dbReference type="Pfam" id="PF00586"/>
    </source>
</evidence>
<dbReference type="FunFam" id="3.90.650.10:FF:000011">
    <property type="entry name" value="Phosphoribosylformylglycinamidine cyclo-ligase"/>
    <property type="match status" value="1"/>
</dbReference>
<dbReference type="EC" id="6.3.3.1" evidence="4 15"/>